<proteinExistence type="inferred from homology"/>
<evidence type="ECO:0000313" key="9">
    <source>
        <dbReference type="EMBL" id="MDC8014304.1"/>
    </source>
</evidence>
<dbReference type="Proteomes" id="UP001139971">
    <property type="component" value="Unassembled WGS sequence"/>
</dbReference>
<dbReference type="PROSITE" id="PS51257">
    <property type="entry name" value="PROKAR_LIPOPROTEIN"/>
    <property type="match status" value="1"/>
</dbReference>
<evidence type="ECO:0000256" key="7">
    <source>
        <dbReference type="RuleBase" id="RU003879"/>
    </source>
</evidence>
<dbReference type="GO" id="GO:0015031">
    <property type="term" value="P:protein transport"/>
    <property type="evidence" value="ECO:0007669"/>
    <property type="project" value="UniProtKB-KW"/>
</dbReference>
<dbReference type="RefSeq" id="WP_263541940.1">
    <property type="nucleotide sequence ID" value="NZ_JAOVZO020000018.1"/>
</dbReference>
<evidence type="ECO:0000256" key="6">
    <source>
        <dbReference type="ARBA" id="ARBA00023136"/>
    </source>
</evidence>
<gene>
    <name evidence="9" type="ORF">OD750_017295</name>
</gene>
<evidence type="ECO:0000256" key="8">
    <source>
        <dbReference type="SAM" id="Phobius"/>
    </source>
</evidence>
<dbReference type="Pfam" id="PF02472">
    <property type="entry name" value="ExbD"/>
    <property type="match status" value="1"/>
</dbReference>
<comment type="caution">
    <text evidence="9">The sequence shown here is derived from an EMBL/GenBank/DDBJ whole genome shotgun (WGS) entry which is preliminary data.</text>
</comment>
<name>A0A9X3YL18_9GAMM</name>
<evidence type="ECO:0000256" key="5">
    <source>
        <dbReference type="ARBA" id="ARBA00022989"/>
    </source>
</evidence>
<dbReference type="AlphaFoldDB" id="A0A9X3YL18"/>
<comment type="similarity">
    <text evidence="2 7">Belongs to the ExbD/TolR family.</text>
</comment>
<organism evidence="9 10">
    <name type="scientific">Tahibacter soli</name>
    <dbReference type="NCBI Taxonomy" id="2983605"/>
    <lineage>
        <taxon>Bacteria</taxon>
        <taxon>Pseudomonadati</taxon>
        <taxon>Pseudomonadota</taxon>
        <taxon>Gammaproteobacteria</taxon>
        <taxon>Lysobacterales</taxon>
        <taxon>Rhodanobacteraceae</taxon>
        <taxon>Tahibacter</taxon>
    </lineage>
</organism>
<evidence type="ECO:0000313" key="10">
    <source>
        <dbReference type="Proteomes" id="UP001139971"/>
    </source>
</evidence>
<dbReference type="GO" id="GO:0022857">
    <property type="term" value="F:transmembrane transporter activity"/>
    <property type="evidence" value="ECO:0007669"/>
    <property type="project" value="InterPro"/>
</dbReference>
<feature type="transmembrane region" description="Helical" evidence="8">
    <location>
        <begin position="12"/>
        <end position="35"/>
    </location>
</feature>
<dbReference type="GO" id="GO:0005886">
    <property type="term" value="C:plasma membrane"/>
    <property type="evidence" value="ECO:0007669"/>
    <property type="project" value="UniProtKB-SubCell"/>
</dbReference>
<keyword evidence="10" id="KW-1185">Reference proteome</keyword>
<dbReference type="EMBL" id="JAOVZO020000018">
    <property type="protein sequence ID" value="MDC8014304.1"/>
    <property type="molecule type" value="Genomic_DNA"/>
</dbReference>
<evidence type="ECO:0000256" key="3">
    <source>
        <dbReference type="ARBA" id="ARBA00022475"/>
    </source>
</evidence>
<evidence type="ECO:0000256" key="2">
    <source>
        <dbReference type="ARBA" id="ARBA00005811"/>
    </source>
</evidence>
<evidence type="ECO:0000256" key="1">
    <source>
        <dbReference type="ARBA" id="ARBA00004162"/>
    </source>
</evidence>
<sequence length="146" mass="16191">MENRYIGDRREPIATISLVPMIGVVFVLACLFLAANGAPTRTLRLAEQEAIFCTLGMEPPERLELGIAPDGTAWERGERLSDAALEARLIELGLWPNKRLMLQPDPDLRYERVAEITALAHRAHIAEVSVTAPMRIADFIAASTKR</sequence>
<keyword evidence="3" id="KW-1003">Cell membrane</keyword>
<keyword evidence="7" id="KW-0653">Protein transport</keyword>
<keyword evidence="7" id="KW-0813">Transport</keyword>
<keyword evidence="4 7" id="KW-0812">Transmembrane</keyword>
<keyword evidence="5 8" id="KW-1133">Transmembrane helix</keyword>
<accession>A0A9X3YL18</accession>
<keyword evidence="6 8" id="KW-0472">Membrane</keyword>
<evidence type="ECO:0000256" key="4">
    <source>
        <dbReference type="ARBA" id="ARBA00022692"/>
    </source>
</evidence>
<comment type="subcellular location">
    <subcellularLocation>
        <location evidence="1">Cell membrane</location>
        <topology evidence="1">Single-pass membrane protein</topology>
    </subcellularLocation>
    <subcellularLocation>
        <location evidence="7">Cell membrane</location>
        <topology evidence="7">Single-pass type II membrane protein</topology>
    </subcellularLocation>
</comment>
<protein>
    <submittedName>
        <fullName evidence="9">Biopolymer transporter ExbD</fullName>
    </submittedName>
</protein>
<reference evidence="9" key="1">
    <citation type="submission" date="2023-02" db="EMBL/GenBank/DDBJ databases">
        <title>Tahibacter soli sp. nov. isolated from soil.</title>
        <authorList>
            <person name="Baek J.H."/>
            <person name="Lee J.K."/>
            <person name="Choi D.G."/>
            <person name="Jeon C.O."/>
        </authorList>
    </citation>
    <scope>NUCLEOTIDE SEQUENCE</scope>
    <source>
        <strain evidence="9">BL</strain>
    </source>
</reference>
<dbReference type="InterPro" id="IPR003400">
    <property type="entry name" value="ExbD"/>
</dbReference>